<dbReference type="SMART" id="SM00220">
    <property type="entry name" value="S_TKc"/>
    <property type="match status" value="1"/>
</dbReference>
<dbReference type="InterPro" id="IPR000719">
    <property type="entry name" value="Prot_kinase_dom"/>
</dbReference>
<evidence type="ECO:0000313" key="3">
    <source>
        <dbReference type="EMBL" id="KAL1795665.1"/>
    </source>
</evidence>
<dbReference type="GeneID" id="96086211"/>
<feature type="compositionally biased region" description="Basic and acidic residues" evidence="1">
    <location>
        <begin position="117"/>
        <end position="127"/>
    </location>
</feature>
<dbReference type="Gene3D" id="1.10.510.10">
    <property type="entry name" value="Transferase(Phosphotransferase) domain 1"/>
    <property type="match status" value="2"/>
</dbReference>
<dbReference type="PANTHER" id="PTHR24359">
    <property type="entry name" value="SERINE/THREONINE-PROTEIN KINASE SBK1"/>
    <property type="match status" value="1"/>
</dbReference>
<evidence type="ECO:0000259" key="2">
    <source>
        <dbReference type="PROSITE" id="PS50011"/>
    </source>
</evidence>
<feature type="region of interest" description="Disordered" evidence="1">
    <location>
        <begin position="1"/>
        <end position="38"/>
    </location>
</feature>
<dbReference type="Pfam" id="PF00069">
    <property type="entry name" value="Pkinase"/>
    <property type="match status" value="1"/>
</dbReference>
<feature type="compositionally biased region" description="Polar residues" evidence="1">
    <location>
        <begin position="67"/>
        <end position="83"/>
    </location>
</feature>
<dbReference type="PANTHER" id="PTHR24359:SF37">
    <property type="entry name" value="PROTEIN KINASE DOMAIN-CONTAINING PROTEIN"/>
    <property type="match status" value="1"/>
</dbReference>
<feature type="region of interest" description="Disordered" evidence="1">
    <location>
        <begin position="108"/>
        <end position="141"/>
    </location>
</feature>
<name>A0ABR3UI54_9PLEO</name>
<feature type="compositionally biased region" description="Acidic residues" evidence="1">
    <location>
        <begin position="129"/>
        <end position="141"/>
    </location>
</feature>
<organism evidence="3 4">
    <name type="scientific">Alternaria dauci</name>
    <dbReference type="NCBI Taxonomy" id="48095"/>
    <lineage>
        <taxon>Eukaryota</taxon>
        <taxon>Fungi</taxon>
        <taxon>Dikarya</taxon>
        <taxon>Ascomycota</taxon>
        <taxon>Pezizomycotina</taxon>
        <taxon>Dothideomycetes</taxon>
        <taxon>Pleosporomycetidae</taxon>
        <taxon>Pleosporales</taxon>
        <taxon>Pleosporineae</taxon>
        <taxon>Pleosporaceae</taxon>
        <taxon>Alternaria</taxon>
        <taxon>Alternaria sect. Porri</taxon>
    </lineage>
</organism>
<feature type="compositionally biased region" description="Polar residues" evidence="1">
    <location>
        <begin position="20"/>
        <end position="33"/>
    </location>
</feature>
<keyword evidence="4" id="KW-1185">Reference proteome</keyword>
<dbReference type="RefSeq" id="XP_069306249.1">
    <property type="nucleotide sequence ID" value="XM_069452041.1"/>
</dbReference>
<dbReference type="EMBL" id="JBHGVX010000005">
    <property type="protein sequence ID" value="KAL1795665.1"/>
    <property type="molecule type" value="Genomic_DNA"/>
</dbReference>
<comment type="caution">
    <text evidence="3">The sequence shown here is derived from an EMBL/GenBank/DDBJ whole genome shotgun (WGS) entry which is preliminary data.</text>
</comment>
<gene>
    <name evidence="3" type="ORF">ACET3X_005889</name>
</gene>
<evidence type="ECO:0000313" key="4">
    <source>
        <dbReference type="Proteomes" id="UP001578633"/>
    </source>
</evidence>
<feature type="compositionally biased region" description="Polar residues" evidence="1">
    <location>
        <begin position="173"/>
        <end position="187"/>
    </location>
</feature>
<reference evidence="3 4" key="1">
    <citation type="submission" date="2024-09" db="EMBL/GenBank/DDBJ databases">
        <title>T2T genomes of carrot and Alternaria dauci and their utility for understanding host-pathogen interaction during carrot leaf blight disease.</title>
        <authorList>
            <person name="Liu W."/>
            <person name="Xu S."/>
            <person name="Ou C."/>
            <person name="Liu X."/>
            <person name="Zhuang F."/>
            <person name="Deng X.W."/>
        </authorList>
    </citation>
    <scope>NUCLEOTIDE SEQUENCE [LARGE SCALE GENOMIC DNA]</scope>
    <source>
        <strain evidence="3 4">A2016</strain>
    </source>
</reference>
<feature type="domain" description="Protein kinase" evidence="2">
    <location>
        <begin position="492"/>
        <end position="932"/>
    </location>
</feature>
<dbReference type="SUPFAM" id="SSF56112">
    <property type="entry name" value="Protein kinase-like (PK-like)"/>
    <property type="match status" value="2"/>
</dbReference>
<protein>
    <recommendedName>
        <fullName evidence="2">Protein kinase domain-containing protein</fullName>
    </recommendedName>
</protein>
<accession>A0ABR3UI54</accession>
<dbReference type="InterPro" id="IPR011009">
    <property type="entry name" value="Kinase-like_dom_sf"/>
</dbReference>
<proteinExistence type="predicted"/>
<evidence type="ECO:0000256" key="1">
    <source>
        <dbReference type="SAM" id="MobiDB-lite"/>
    </source>
</evidence>
<dbReference type="Proteomes" id="UP001578633">
    <property type="component" value="Chromosome 5"/>
</dbReference>
<feature type="region of interest" description="Disordered" evidence="1">
    <location>
        <begin position="53"/>
        <end position="83"/>
    </location>
</feature>
<feature type="region of interest" description="Disordered" evidence="1">
    <location>
        <begin position="156"/>
        <end position="205"/>
    </location>
</feature>
<sequence>MHASEVAAPHHHPRHDPVKSLTNNGQAELQNAPPQFHVPASVISSPVLPDTSARNVASADTTHEKFTSNSRHLRSSGSTETSNAFAVGPKLGWRQQCIDSDKFGIGDHLKIPITPKPRHDSFHKPSESSDGDDDGDGDEDSILELWTPIDLESRPLSCSQGIRRGSGSPDWISPNQWRTGTTVSSPSLDEAWTTAGADEPSDFDEPKYDEVKPIATPLKLHNAILETQSKGQRPYTSRLGDASFLSVPRHDYYPADQDVISDAGNQQQLHQNHTDAQESGNDDAKLELEQLCDLLPIVEGCQELQTRILDALQRTWNTQGHDQEFLPKGALCRLVNTDTVVQVLKKDLSHSHTTESIRQLAGRVCSESHVIHRGKEKIKTFRKIFALLVIAEYTSSISLFLEEDVSDLDLPLMLMKSNGKSGLCRRDPSGKPSNTLLQCFQHPKWSPIKLRNFQEYQWKLLAPFFAQDDDGDVKHYALHDHHIIPFVPPDDAEEEDVDRTGGFGKVFMVRIHGDHHNFRDKRLCRRGFAVKQQLYESDREAFKKEIVILKSFSGARSHRHIVSLLATYEQFRKFHLIFYRAEGDLFTYWKDIHTRPMLDLPSISWVAEQCAGIAEALLRLHRHLTSECQSGVAKHATFRQKEDSNQGTNEADAPGFFIDPFINRVQSCDSLEQPASPIVSERPLWPSSLSVDGERRRMKHRSPLGDHDASGVLIHNKNASIGVLKRTQKLVGFDQTTIDTEEQTHQKKYGRHGDINPGNILWYDDSDADHDGLKGTLKLADFGQAELNTLLSRTQPRDVANTLTYRPPESDLQPKIVRQSYDIWCLGCVYLEFITWVLGGKSLLLTFSRERITPDAFQNNQPTDTFFQVVRDQETEQPEVMVKKAVTLFIDELHRHPNCTDYLHDFLNMIQTEMLVVDSAQRASCADIWRWLKRMHDDCSQQEGYADERNLWSIKREPMPRSFRLKMSRHAERVIEKNLPMRHVPLARQRKVLHDIKERHKSRYLRSITRSPS</sequence>
<dbReference type="PROSITE" id="PS50011">
    <property type="entry name" value="PROTEIN_KINASE_DOM"/>
    <property type="match status" value="1"/>
</dbReference>